<protein>
    <submittedName>
        <fullName evidence="1">Uncharacterized protein</fullName>
    </submittedName>
</protein>
<gene>
    <name evidence="1" type="ORF">PGTUg99_035589</name>
</gene>
<evidence type="ECO:0000313" key="2">
    <source>
        <dbReference type="Proteomes" id="UP000325313"/>
    </source>
</evidence>
<organism evidence="1 2">
    <name type="scientific">Puccinia graminis f. sp. tritici</name>
    <dbReference type="NCBI Taxonomy" id="56615"/>
    <lineage>
        <taxon>Eukaryota</taxon>
        <taxon>Fungi</taxon>
        <taxon>Dikarya</taxon>
        <taxon>Basidiomycota</taxon>
        <taxon>Pucciniomycotina</taxon>
        <taxon>Pucciniomycetes</taxon>
        <taxon>Pucciniales</taxon>
        <taxon>Pucciniaceae</taxon>
        <taxon>Puccinia</taxon>
    </lineage>
</organism>
<evidence type="ECO:0000313" key="1">
    <source>
        <dbReference type="EMBL" id="KAA1136571.1"/>
    </source>
</evidence>
<sequence>MGAYHPDKHPWAPWRNLIHSAAPSAGNAFRCTVRRKIALKRNTSRADLVRFHRLAEVRRIHHNPELSKPR</sequence>
<dbReference type="AlphaFoldDB" id="A0A5B0SEM8"/>
<dbReference type="Proteomes" id="UP000325313">
    <property type="component" value="Unassembled WGS sequence"/>
</dbReference>
<reference evidence="1 2" key="1">
    <citation type="submission" date="2019-05" db="EMBL/GenBank/DDBJ databases">
        <title>Emergence of the Ug99 lineage of the wheat stem rust pathogen through somatic hybridization.</title>
        <authorList>
            <person name="Li F."/>
            <person name="Upadhyaya N.M."/>
            <person name="Sperschneider J."/>
            <person name="Matny O."/>
            <person name="Nguyen-Phuc H."/>
            <person name="Mago R."/>
            <person name="Raley C."/>
            <person name="Miller M.E."/>
            <person name="Silverstein K.A.T."/>
            <person name="Henningsen E."/>
            <person name="Hirsch C.D."/>
            <person name="Visser B."/>
            <person name="Pretorius Z.A."/>
            <person name="Steffenson B.J."/>
            <person name="Schwessinger B."/>
            <person name="Dodds P.N."/>
            <person name="Figueroa M."/>
        </authorList>
    </citation>
    <scope>NUCLEOTIDE SEQUENCE [LARGE SCALE GENOMIC DNA]</scope>
    <source>
        <strain evidence="1 2">Ug99</strain>
    </source>
</reference>
<dbReference type="EMBL" id="VDEP01000035">
    <property type="protein sequence ID" value="KAA1136571.1"/>
    <property type="molecule type" value="Genomic_DNA"/>
</dbReference>
<comment type="caution">
    <text evidence="1">The sequence shown here is derived from an EMBL/GenBank/DDBJ whole genome shotgun (WGS) entry which is preliminary data.</text>
</comment>
<accession>A0A5B0SEM8</accession>
<proteinExistence type="predicted"/>
<name>A0A5B0SEM8_PUCGR</name>